<dbReference type="Proteomes" id="UP000011074">
    <property type="component" value="Chromosome"/>
</dbReference>
<dbReference type="EMBL" id="CP048261">
    <property type="protein sequence ID" value="QST82179.1"/>
    <property type="molecule type" value="Genomic_DNA"/>
</dbReference>
<dbReference type="RefSeq" id="WP_078575325.1">
    <property type="nucleotide sequence ID" value="NZ_CP048261.1"/>
</dbReference>
<keyword evidence="2" id="KW-0902">Two-component regulatory system</keyword>
<proteinExistence type="inferred from homology"/>
<dbReference type="PANTHER" id="PTHR35807">
    <property type="entry name" value="TRANSCRIPTIONAL REGULATOR REDD-RELATED"/>
    <property type="match status" value="1"/>
</dbReference>
<dbReference type="SUPFAM" id="SSF46894">
    <property type="entry name" value="C-terminal effector domain of the bipartite response regulators"/>
    <property type="match status" value="1"/>
</dbReference>
<dbReference type="InterPro" id="IPR051677">
    <property type="entry name" value="AfsR-DnrI-RedD_regulator"/>
</dbReference>
<protein>
    <submittedName>
        <fullName evidence="8">AfsR/SARP family transcriptional regulator</fullName>
    </submittedName>
</protein>
<gene>
    <name evidence="8" type="ORF">SRIM_020295</name>
</gene>
<evidence type="ECO:0000256" key="1">
    <source>
        <dbReference type="ARBA" id="ARBA00005820"/>
    </source>
</evidence>
<reference evidence="8" key="3">
    <citation type="journal article" date="2021" name="bioRxiv">
        <title>Bilateral symmetry of linear streptomycete chromosomes.</title>
        <authorList>
            <person name="Algora-Gallardo L."/>
            <person name="Schniete J.K."/>
            <person name="Mark D.R."/>
            <person name="Hunter I.S."/>
            <person name="Herron P.R."/>
        </authorList>
    </citation>
    <scope>NUCLEOTIDE SEQUENCE</scope>
    <source>
        <strain evidence="8">ATCC 10970</strain>
    </source>
</reference>
<dbReference type="SMART" id="SM01043">
    <property type="entry name" value="BTAD"/>
    <property type="match status" value="1"/>
</dbReference>
<name>A0A8A1UQX0_STRR1</name>
<dbReference type="InterPro" id="IPR005158">
    <property type="entry name" value="BTAD"/>
</dbReference>
<organism evidence="8 9">
    <name type="scientific">Streptomyces rimosus subsp. rimosus (strain ATCC 10970 / DSM 40260 / JCM 4667 / NRRL 2234)</name>
    <dbReference type="NCBI Taxonomy" id="1265868"/>
    <lineage>
        <taxon>Bacteria</taxon>
        <taxon>Bacillati</taxon>
        <taxon>Actinomycetota</taxon>
        <taxon>Actinomycetes</taxon>
        <taxon>Kitasatosporales</taxon>
        <taxon>Streptomycetaceae</taxon>
        <taxon>Streptomyces</taxon>
    </lineage>
</organism>
<dbReference type="Gene3D" id="1.10.10.10">
    <property type="entry name" value="Winged helix-like DNA-binding domain superfamily/Winged helix DNA-binding domain"/>
    <property type="match status" value="1"/>
</dbReference>
<evidence type="ECO:0000256" key="5">
    <source>
        <dbReference type="ARBA" id="ARBA00023163"/>
    </source>
</evidence>
<evidence type="ECO:0000313" key="8">
    <source>
        <dbReference type="EMBL" id="QST82179.1"/>
    </source>
</evidence>
<evidence type="ECO:0000259" key="7">
    <source>
        <dbReference type="PROSITE" id="PS51755"/>
    </source>
</evidence>
<feature type="domain" description="OmpR/PhoB-type" evidence="7">
    <location>
        <begin position="1"/>
        <end position="89"/>
    </location>
</feature>
<keyword evidence="5" id="KW-0804">Transcription</keyword>
<dbReference type="PROSITE" id="PS51755">
    <property type="entry name" value="OMPR_PHOB"/>
    <property type="match status" value="1"/>
</dbReference>
<dbReference type="GO" id="GO:0006355">
    <property type="term" value="P:regulation of DNA-templated transcription"/>
    <property type="evidence" value="ECO:0007669"/>
    <property type="project" value="InterPro"/>
</dbReference>
<evidence type="ECO:0000256" key="6">
    <source>
        <dbReference type="PROSITE-ProRule" id="PRU01091"/>
    </source>
</evidence>
<dbReference type="GO" id="GO:0003677">
    <property type="term" value="F:DNA binding"/>
    <property type="evidence" value="ECO:0007669"/>
    <property type="project" value="UniProtKB-UniRule"/>
</dbReference>
<dbReference type="Pfam" id="PF00486">
    <property type="entry name" value="Trans_reg_C"/>
    <property type="match status" value="1"/>
</dbReference>
<evidence type="ECO:0000313" key="9">
    <source>
        <dbReference type="Proteomes" id="UP000011074"/>
    </source>
</evidence>
<sequence length="248" mass="27803">MGVEHGGKTYRIRAKKVRTLLTVLALHAGRTVSWDTLVTELWPDKDLANSRNALHANTVRLRKLLESWELDEHPNDVVVTANNSYLLALPPESTDAARFLRLASQGSELLREDPGRAGEVLNEALRLWRGPALLDAGEGLLCRSTAAQLEERLMTLREDLVMVKLHTGGEREVIADLQELVVAHPGRERFSEQLMIALYRCGRQSEALAVYQRTRAWLVNELGLDVGRSLRELYQSVLAQDPVLDARA</sequence>
<dbReference type="Gene3D" id="1.25.40.10">
    <property type="entry name" value="Tetratricopeptide repeat domain"/>
    <property type="match status" value="1"/>
</dbReference>
<evidence type="ECO:0000256" key="4">
    <source>
        <dbReference type="ARBA" id="ARBA00023125"/>
    </source>
</evidence>
<comment type="similarity">
    <text evidence="1">Belongs to the AfsR/DnrI/RedD regulatory family.</text>
</comment>
<dbReference type="InterPro" id="IPR011990">
    <property type="entry name" value="TPR-like_helical_dom_sf"/>
</dbReference>
<evidence type="ECO:0000256" key="3">
    <source>
        <dbReference type="ARBA" id="ARBA00023015"/>
    </source>
</evidence>
<dbReference type="GeneID" id="66856346"/>
<accession>A0A8A1UQX0</accession>
<dbReference type="InterPro" id="IPR036388">
    <property type="entry name" value="WH-like_DNA-bd_sf"/>
</dbReference>
<dbReference type="SMART" id="SM00862">
    <property type="entry name" value="Trans_reg_C"/>
    <property type="match status" value="1"/>
</dbReference>
<dbReference type="InterPro" id="IPR016032">
    <property type="entry name" value="Sig_transdc_resp-reg_C-effctor"/>
</dbReference>
<dbReference type="AlphaFoldDB" id="A0A8A1UQX0"/>
<dbReference type="PANTHER" id="PTHR35807:SF1">
    <property type="entry name" value="TRANSCRIPTIONAL REGULATOR REDD"/>
    <property type="match status" value="1"/>
</dbReference>
<reference evidence="8" key="2">
    <citation type="submission" date="2020-01" db="EMBL/GenBank/DDBJ databases">
        <authorList>
            <person name="Algora L."/>
            <person name="Schniete J.K."/>
            <person name="MacFadyen A."/>
            <person name="Hoskisson P.A."/>
            <person name="Hunter I.S."/>
            <person name="Herron P.R."/>
        </authorList>
    </citation>
    <scope>NUCLEOTIDE SEQUENCE</scope>
    <source>
        <strain evidence="8">ATCC 10970</strain>
    </source>
</reference>
<dbReference type="SUPFAM" id="SSF48452">
    <property type="entry name" value="TPR-like"/>
    <property type="match status" value="1"/>
</dbReference>
<keyword evidence="3" id="KW-0805">Transcription regulation</keyword>
<reference evidence="8" key="1">
    <citation type="submission" date="2012-12" db="EMBL/GenBank/DDBJ databases">
        <authorList>
            <person name="Pethick F.E."/>
            <person name="MacFadyen A.C."/>
            <person name="Tang Z."/>
            <person name="Sangal V."/>
            <person name="Tze-Tze L."/>
            <person name="Chu J."/>
            <person name="Guo M."/>
            <person name="Kirby R."/>
            <person name="Hoskisson P.A."/>
            <person name="Herron P.R."/>
            <person name="Hunter I.S."/>
        </authorList>
    </citation>
    <scope>NUCLEOTIDE SEQUENCE</scope>
    <source>
        <strain evidence="8">ATCC 10970</strain>
    </source>
</reference>
<evidence type="ECO:0000256" key="2">
    <source>
        <dbReference type="ARBA" id="ARBA00023012"/>
    </source>
</evidence>
<feature type="DNA-binding region" description="OmpR/PhoB-type" evidence="6">
    <location>
        <begin position="1"/>
        <end position="89"/>
    </location>
</feature>
<dbReference type="Pfam" id="PF03704">
    <property type="entry name" value="BTAD"/>
    <property type="match status" value="1"/>
</dbReference>
<dbReference type="CDD" id="cd15831">
    <property type="entry name" value="BTAD"/>
    <property type="match status" value="1"/>
</dbReference>
<dbReference type="InterPro" id="IPR001867">
    <property type="entry name" value="OmpR/PhoB-type_DNA-bd"/>
</dbReference>
<dbReference type="GO" id="GO:0000160">
    <property type="term" value="P:phosphorelay signal transduction system"/>
    <property type="evidence" value="ECO:0007669"/>
    <property type="project" value="UniProtKB-KW"/>
</dbReference>
<keyword evidence="4 6" id="KW-0238">DNA-binding</keyword>